<dbReference type="Pfam" id="PF14599">
    <property type="entry name" value="zinc_ribbon_6"/>
    <property type="match status" value="1"/>
</dbReference>
<reference evidence="9" key="1">
    <citation type="submission" date="2021-01" db="EMBL/GenBank/DDBJ databases">
        <authorList>
            <person name="Corre E."/>
            <person name="Pelletier E."/>
            <person name="Niang G."/>
            <person name="Scheremetjew M."/>
            <person name="Finn R."/>
            <person name="Kale V."/>
            <person name="Holt S."/>
            <person name="Cochrane G."/>
            <person name="Meng A."/>
            <person name="Brown T."/>
            <person name="Cohen L."/>
        </authorList>
    </citation>
    <scope>NUCLEOTIDE SEQUENCE</scope>
    <source>
        <strain evidence="9">Isolate 1302-5</strain>
    </source>
</reference>
<dbReference type="InterPro" id="IPR017921">
    <property type="entry name" value="Znf_CTCHY"/>
</dbReference>
<dbReference type="PROSITE" id="PS51266">
    <property type="entry name" value="ZF_CHY"/>
    <property type="match status" value="1"/>
</dbReference>
<evidence type="ECO:0000259" key="7">
    <source>
        <dbReference type="PROSITE" id="PS51266"/>
    </source>
</evidence>
<dbReference type="SUPFAM" id="SSF161219">
    <property type="entry name" value="CHY zinc finger-like"/>
    <property type="match status" value="1"/>
</dbReference>
<feature type="region of interest" description="Disordered" evidence="5">
    <location>
        <begin position="166"/>
        <end position="199"/>
    </location>
</feature>
<evidence type="ECO:0000313" key="9">
    <source>
        <dbReference type="EMBL" id="CAE2267389.1"/>
    </source>
</evidence>
<dbReference type="PANTHER" id="PTHR21319">
    <property type="entry name" value="RING FINGER AND CHY ZINC FINGER DOMAIN-CONTAINING PROTEIN 1"/>
    <property type="match status" value="1"/>
</dbReference>
<dbReference type="Pfam" id="PF13639">
    <property type="entry name" value="zf-RING_2"/>
    <property type="match status" value="1"/>
</dbReference>
<evidence type="ECO:0000256" key="3">
    <source>
        <dbReference type="ARBA" id="ARBA00022833"/>
    </source>
</evidence>
<dbReference type="Gene3D" id="3.30.40.10">
    <property type="entry name" value="Zinc/RING finger domain, C3HC4 (zinc finger)"/>
    <property type="match status" value="1"/>
</dbReference>
<evidence type="ECO:0000256" key="4">
    <source>
        <dbReference type="PROSITE-ProRule" id="PRU00601"/>
    </source>
</evidence>
<dbReference type="SUPFAM" id="SSF161245">
    <property type="entry name" value="Zinc hairpin stack"/>
    <property type="match status" value="1"/>
</dbReference>
<protein>
    <recommendedName>
        <fullName evidence="10">RING-type domain-containing protein</fullName>
    </recommendedName>
</protein>
<feature type="domain" description="CTCHY-type" evidence="8">
    <location>
        <begin position="326"/>
        <end position="389"/>
    </location>
</feature>
<organism evidence="9">
    <name type="scientific">Odontella aurita</name>
    <dbReference type="NCBI Taxonomy" id="265563"/>
    <lineage>
        <taxon>Eukaryota</taxon>
        <taxon>Sar</taxon>
        <taxon>Stramenopiles</taxon>
        <taxon>Ochrophyta</taxon>
        <taxon>Bacillariophyta</taxon>
        <taxon>Mediophyceae</taxon>
        <taxon>Biddulphiophycidae</taxon>
        <taxon>Eupodiscales</taxon>
        <taxon>Odontellaceae</taxon>
        <taxon>Odontella</taxon>
    </lineage>
</organism>
<feature type="compositionally biased region" description="Acidic residues" evidence="5">
    <location>
        <begin position="607"/>
        <end position="622"/>
    </location>
</feature>
<dbReference type="EMBL" id="HBKQ01043175">
    <property type="protein sequence ID" value="CAE2267389.1"/>
    <property type="molecule type" value="Transcribed_RNA"/>
</dbReference>
<dbReference type="InterPro" id="IPR013083">
    <property type="entry name" value="Znf_RING/FYVE/PHD"/>
</dbReference>
<feature type="region of interest" description="Disordered" evidence="5">
    <location>
        <begin position="547"/>
        <end position="576"/>
    </location>
</feature>
<evidence type="ECO:0000256" key="5">
    <source>
        <dbReference type="SAM" id="MobiDB-lite"/>
    </source>
</evidence>
<feature type="domain" description="RING-type" evidence="6">
    <location>
        <begin position="390"/>
        <end position="432"/>
    </location>
</feature>
<dbReference type="InterPro" id="IPR001841">
    <property type="entry name" value="Znf_RING"/>
</dbReference>
<dbReference type="SMART" id="SM00184">
    <property type="entry name" value="RING"/>
    <property type="match status" value="1"/>
</dbReference>
<feature type="region of interest" description="Disordered" evidence="5">
    <location>
        <begin position="591"/>
        <end position="628"/>
    </location>
</feature>
<dbReference type="PROSITE" id="PS51270">
    <property type="entry name" value="ZF_CTCHY"/>
    <property type="match status" value="1"/>
</dbReference>
<dbReference type="GO" id="GO:0005634">
    <property type="term" value="C:nucleus"/>
    <property type="evidence" value="ECO:0007669"/>
    <property type="project" value="TreeGrafter"/>
</dbReference>
<accession>A0A7S4JLE7</accession>
<feature type="domain" description="CHY-type" evidence="7">
    <location>
        <begin position="197"/>
        <end position="324"/>
    </location>
</feature>
<name>A0A7S4JLE7_9STRA</name>
<dbReference type="PROSITE" id="PS50089">
    <property type="entry name" value="ZF_RING_2"/>
    <property type="match status" value="1"/>
</dbReference>
<keyword evidence="3" id="KW-0862">Zinc</keyword>
<evidence type="ECO:0008006" key="10">
    <source>
        <dbReference type="Google" id="ProtNLM"/>
    </source>
</evidence>
<evidence type="ECO:0000259" key="8">
    <source>
        <dbReference type="PROSITE" id="PS51270"/>
    </source>
</evidence>
<dbReference type="CDD" id="cd16464">
    <property type="entry name" value="RING-H2_Pirh2-like"/>
    <property type="match status" value="1"/>
</dbReference>
<dbReference type="GO" id="GO:0006511">
    <property type="term" value="P:ubiquitin-dependent protein catabolic process"/>
    <property type="evidence" value="ECO:0007669"/>
    <property type="project" value="TreeGrafter"/>
</dbReference>
<dbReference type="SUPFAM" id="SSF57850">
    <property type="entry name" value="RING/U-box"/>
    <property type="match status" value="1"/>
</dbReference>
<feature type="region of interest" description="Disordered" evidence="5">
    <location>
        <begin position="1"/>
        <end position="149"/>
    </location>
</feature>
<feature type="compositionally biased region" description="Low complexity" evidence="5">
    <location>
        <begin position="87"/>
        <end position="99"/>
    </location>
</feature>
<dbReference type="AlphaFoldDB" id="A0A7S4JLE7"/>
<gene>
    <name evidence="9" type="ORF">OAUR00152_LOCUS29748</name>
</gene>
<dbReference type="GO" id="GO:0061630">
    <property type="term" value="F:ubiquitin protein ligase activity"/>
    <property type="evidence" value="ECO:0007669"/>
    <property type="project" value="TreeGrafter"/>
</dbReference>
<feature type="compositionally biased region" description="Low complexity" evidence="5">
    <location>
        <begin position="133"/>
        <end position="149"/>
    </location>
</feature>
<dbReference type="Gene3D" id="2.20.28.10">
    <property type="match status" value="1"/>
</dbReference>
<feature type="region of interest" description="Disordered" evidence="5">
    <location>
        <begin position="254"/>
        <end position="278"/>
    </location>
</feature>
<dbReference type="PANTHER" id="PTHR21319:SF53">
    <property type="entry name" value="RING FINGER AND CHY ZINC FINGER DOMAIN-CONTAINING PROTEIN 1"/>
    <property type="match status" value="1"/>
</dbReference>
<evidence type="ECO:0000256" key="2">
    <source>
        <dbReference type="ARBA" id="ARBA00022771"/>
    </source>
</evidence>
<feature type="compositionally biased region" description="Polar residues" evidence="5">
    <location>
        <begin position="24"/>
        <end position="38"/>
    </location>
</feature>
<feature type="compositionally biased region" description="Gly residues" evidence="5">
    <location>
        <begin position="549"/>
        <end position="562"/>
    </location>
</feature>
<sequence length="628" mass="66927">MDFGGGDGMAVDNGGAPPPPPQGTPHSTAQRRTSMTANEQKERRASIQAIMKDQALTPSERRRSIQQLMDGRRRSSTASYGGGGGMAAAAAAAAAAFDDSASEFGDDASPNGIGIDGTDNSVDNSSVGGGSSSMGAASRRSSRNYGRSNSLRGSFTIGFSGMGFGGGSERRDSSASGSVDPSTGHHLGSAIGSSRKMEKSRPECNHYERKCTLISPCCGLAFGCRICHDDSPVLPPPIFLQKADEEGDEDLLIGNGHDDDAKSVGAQGGPAKPRRFDRSASLPTSFQEDETHHNIDRFLVKEVICRECYTRQSSKTNNCIKCNVQFGDYHCSICNLWMSSDEEPYHCPDCGFCRVGGRENFKHCHDCGMCIDALLFDDHNCKTGKYMSNCPVCQEDLFSSRSASHEMPCGHAIHWHCFRELTSFDTRCPVCKKTAETHEQMAPTWQAMAMGIALQPVPPDLARVVTIICNDCERTDADRRWHFLGVQCRACTSFNTTVESTQLVGHEAAAFLGDTDQPNADGDGGAAAHAALVGGMPPAAAAQVTAAAAGGGGGSGRTGEGTDGLSSTDHGAPMGFGARLRDELDYRQLGGLQQQHQQQRGGSGGIDDMEESMQNMDMDDIDPSLRRF</sequence>
<feature type="compositionally biased region" description="Low complexity" evidence="5">
    <location>
        <begin position="591"/>
        <end position="600"/>
    </location>
</feature>
<dbReference type="GO" id="GO:0016567">
    <property type="term" value="P:protein ubiquitination"/>
    <property type="evidence" value="ECO:0007669"/>
    <property type="project" value="TreeGrafter"/>
</dbReference>
<dbReference type="InterPro" id="IPR008913">
    <property type="entry name" value="Znf_CHY"/>
</dbReference>
<evidence type="ECO:0000259" key="6">
    <source>
        <dbReference type="PROSITE" id="PS50089"/>
    </source>
</evidence>
<keyword evidence="1" id="KW-0479">Metal-binding</keyword>
<evidence type="ECO:0000256" key="1">
    <source>
        <dbReference type="ARBA" id="ARBA00022723"/>
    </source>
</evidence>
<keyword evidence="2 4" id="KW-0863">Zinc-finger</keyword>
<proteinExistence type="predicted"/>
<dbReference type="InterPro" id="IPR039512">
    <property type="entry name" value="RCHY1_zinc-ribbon"/>
</dbReference>
<dbReference type="InterPro" id="IPR037274">
    <property type="entry name" value="Znf_CHY_sf"/>
</dbReference>
<dbReference type="GO" id="GO:0008270">
    <property type="term" value="F:zinc ion binding"/>
    <property type="evidence" value="ECO:0007669"/>
    <property type="project" value="UniProtKB-KW"/>
</dbReference>
<dbReference type="InterPro" id="IPR037275">
    <property type="entry name" value="Znf_CTCHY_sf"/>
</dbReference>